<keyword evidence="2" id="KW-0808">Transferase</keyword>
<gene>
    <name evidence="2" type="ORF">AB6M95_04135</name>
</gene>
<accession>A0ABV4K298</accession>
<evidence type="ECO:0000313" key="2">
    <source>
        <dbReference type="EMBL" id="MEZ7195927.1"/>
    </source>
</evidence>
<keyword evidence="3" id="KW-1185">Reference proteome</keyword>
<dbReference type="PANTHER" id="PTHR12526">
    <property type="entry name" value="GLYCOSYLTRANSFERASE"/>
    <property type="match status" value="1"/>
</dbReference>
<sequence>MNILFVNSTRKWGGVKTWSLDNALAMRKLGHDAAIVGRPGPFIDKARALGIPATEHAFGFDFNPSSILFFLRLFRIHRTEMLILNISKDLRTAGVAARLAGIPMVQHLGAPGDVQNRFKTRLTQRLLKPALVTCSDFVRQALLRSVPIYRDYPFGFIYPGTEISPAPPASVNAPRVIIATSQLNPDKQHGHLIEGLSLLKKDGYDFRCIIVGTGKDEERLKQQCRMLGLDKQVEWTGFVKNVQEELRRADIFVLPTGCEPLGIALEEAMANGLVSVARNIGGPPEIWPPEWTNLLVEPAGEGKEFRATLAKLLDMPEEQLLSLKRAFREHAEKTFSIDKQARELLAWLHTIA</sequence>
<evidence type="ECO:0000259" key="1">
    <source>
        <dbReference type="Pfam" id="PF00534"/>
    </source>
</evidence>
<dbReference type="Proteomes" id="UP001568698">
    <property type="component" value="Unassembled WGS sequence"/>
</dbReference>
<dbReference type="EC" id="2.4.-.-" evidence="2"/>
<feature type="domain" description="Glycosyl transferase family 1" evidence="1">
    <location>
        <begin position="170"/>
        <end position="325"/>
    </location>
</feature>
<dbReference type="RefSeq" id="WP_371385470.1">
    <property type="nucleotide sequence ID" value="NZ_JBGLYH010000007.1"/>
</dbReference>
<dbReference type="EMBL" id="JBGLYH010000007">
    <property type="protein sequence ID" value="MEZ7195927.1"/>
    <property type="molecule type" value="Genomic_DNA"/>
</dbReference>
<dbReference type="GO" id="GO:0016757">
    <property type="term" value="F:glycosyltransferase activity"/>
    <property type="evidence" value="ECO:0007669"/>
    <property type="project" value="UniProtKB-KW"/>
</dbReference>
<dbReference type="CDD" id="cd03811">
    <property type="entry name" value="GT4_GT28_WabH-like"/>
    <property type="match status" value="1"/>
</dbReference>
<keyword evidence="2" id="KW-0328">Glycosyltransferase</keyword>
<dbReference type="SUPFAM" id="SSF53756">
    <property type="entry name" value="UDP-Glycosyltransferase/glycogen phosphorylase"/>
    <property type="match status" value="1"/>
</dbReference>
<name>A0ABV4K298_9BACT</name>
<proteinExistence type="predicted"/>
<dbReference type="Pfam" id="PF00534">
    <property type="entry name" value="Glycos_transf_1"/>
    <property type="match status" value="1"/>
</dbReference>
<protein>
    <submittedName>
        <fullName evidence="2">Glycosyltransferase</fullName>
        <ecNumber evidence="2">2.4.-.-</ecNumber>
    </submittedName>
</protein>
<reference evidence="2 3" key="1">
    <citation type="submission" date="2024-08" db="EMBL/GenBank/DDBJ databases">
        <title>Sulfate-reducing bacteria isolated from formation water of the oil field in Kazakhstan and description of Pseudodesulfovibrio sp.</title>
        <authorList>
            <person name="Bidzhieva S.K."/>
            <person name="Tourova T.P."/>
            <person name="Grouzdev D.S."/>
            <person name="Beletsky A.V."/>
            <person name="Sokolova D.S."/>
            <person name="Samigullina S.R."/>
            <person name="Poltaraus A.B."/>
            <person name="Avtukh A.N."/>
            <person name="Tereshina V.M."/>
            <person name="Zhaparov N.S."/>
            <person name="Mardanov A.V."/>
            <person name="Nazina T.N."/>
        </authorList>
    </citation>
    <scope>NUCLEOTIDE SEQUENCE [LARGE SCALE GENOMIC DNA]</scope>
    <source>
        <strain evidence="2 3">9FUS</strain>
    </source>
</reference>
<organism evidence="2 3">
    <name type="scientific">Pseudodesulfovibrio karagichevae</name>
    <dbReference type="NCBI Taxonomy" id="3239305"/>
    <lineage>
        <taxon>Bacteria</taxon>
        <taxon>Pseudomonadati</taxon>
        <taxon>Thermodesulfobacteriota</taxon>
        <taxon>Desulfovibrionia</taxon>
        <taxon>Desulfovibrionales</taxon>
        <taxon>Desulfovibrionaceae</taxon>
    </lineage>
</organism>
<dbReference type="Gene3D" id="3.40.50.2000">
    <property type="entry name" value="Glycogen Phosphorylase B"/>
    <property type="match status" value="2"/>
</dbReference>
<evidence type="ECO:0000313" key="3">
    <source>
        <dbReference type="Proteomes" id="UP001568698"/>
    </source>
</evidence>
<dbReference type="InterPro" id="IPR001296">
    <property type="entry name" value="Glyco_trans_1"/>
</dbReference>
<comment type="caution">
    <text evidence="2">The sequence shown here is derived from an EMBL/GenBank/DDBJ whole genome shotgun (WGS) entry which is preliminary data.</text>
</comment>